<evidence type="ECO:0000259" key="1">
    <source>
        <dbReference type="Pfam" id="PF07883"/>
    </source>
</evidence>
<dbReference type="InterPro" id="IPR014710">
    <property type="entry name" value="RmlC-like_jellyroll"/>
</dbReference>
<dbReference type="SUPFAM" id="SSF51182">
    <property type="entry name" value="RmlC-like cupins"/>
    <property type="match status" value="1"/>
</dbReference>
<accession>A0A8J3JG94</accession>
<dbReference type="AlphaFoldDB" id="A0A8J3JG94"/>
<sequence length="126" mass="13809">MPRVSKTDAARVEDHGPVVEWADDVAGYTIHIVAFKQDIDVAPLLRGLPGNRCTCPHWGYVLSGRVTFTSDDGEETFEPGDAFYVAPGHSPRVTAGTEYVQFSPADELHTVTETMTRNMEAMSGPR</sequence>
<dbReference type="Pfam" id="PF07883">
    <property type="entry name" value="Cupin_2"/>
    <property type="match status" value="1"/>
</dbReference>
<dbReference type="Proteomes" id="UP000612808">
    <property type="component" value="Unassembled WGS sequence"/>
</dbReference>
<reference evidence="2" key="1">
    <citation type="submission" date="2021-01" db="EMBL/GenBank/DDBJ databases">
        <title>Whole genome shotgun sequence of Actinocatenispora rupis NBRC 107355.</title>
        <authorList>
            <person name="Komaki H."/>
            <person name="Tamura T."/>
        </authorList>
    </citation>
    <scope>NUCLEOTIDE SEQUENCE</scope>
    <source>
        <strain evidence="2">NBRC 107355</strain>
    </source>
</reference>
<gene>
    <name evidence="2" type="ORF">Aru02nite_62620</name>
</gene>
<dbReference type="InterPro" id="IPR013096">
    <property type="entry name" value="Cupin_2"/>
</dbReference>
<comment type="caution">
    <text evidence="2">The sequence shown here is derived from an EMBL/GenBank/DDBJ whole genome shotgun (WGS) entry which is preliminary data.</text>
</comment>
<keyword evidence="3" id="KW-1185">Reference proteome</keyword>
<name>A0A8J3JG94_9ACTN</name>
<protein>
    <recommendedName>
        <fullName evidence="1">Cupin type-2 domain-containing protein</fullName>
    </recommendedName>
</protein>
<dbReference type="EMBL" id="BOMB01000041">
    <property type="protein sequence ID" value="GID15373.1"/>
    <property type="molecule type" value="Genomic_DNA"/>
</dbReference>
<evidence type="ECO:0000313" key="3">
    <source>
        <dbReference type="Proteomes" id="UP000612808"/>
    </source>
</evidence>
<dbReference type="InterPro" id="IPR011051">
    <property type="entry name" value="RmlC_Cupin_sf"/>
</dbReference>
<dbReference type="Gene3D" id="2.60.120.10">
    <property type="entry name" value="Jelly Rolls"/>
    <property type="match status" value="1"/>
</dbReference>
<organism evidence="2 3">
    <name type="scientific">Actinocatenispora rupis</name>
    <dbReference type="NCBI Taxonomy" id="519421"/>
    <lineage>
        <taxon>Bacteria</taxon>
        <taxon>Bacillati</taxon>
        <taxon>Actinomycetota</taxon>
        <taxon>Actinomycetes</taxon>
        <taxon>Micromonosporales</taxon>
        <taxon>Micromonosporaceae</taxon>
        <taxon>Actinocatenispora</taxon>
    </lineage>
</organism>
<feature type="domain" description="Cupin type-2" evidence="1">
    <location>
        <begin position="57"/>
        <end position="89"/>
    </location>
</feature>
<proteinExistence type="predicted"/>
<dbReference type="RefSeq" id="WP_203663640.1">
    <property type="nucleotide sequence ID" value="NZ_BAAAZM010000021.1"/>
</dbReference>
<evidence type="ECO:0000313" key="2">
    <source>
        <dbReference type="EMBL" id="GID15373.1"/>
    </source>
</evidence>